<dbReference type="Proteomes" id="UP001268610">
    <property type="component" value="Unassembled WGS sequence"/>
</dbReference>
<keyword evidence="4 10" id="KW-0378">Hydrolase</keyword>
<evidence type="ECO:0000256" key="2">
    <source>
        <dbReference type="ARBA" id="ARBA00022741"/>
    </source>
</evidence>
<comment type="caution">
    <text evidence="10">The sequence shown here is derived from an EMBL/GenBank/DDBJ whole genome shotgun (WGS) entry which is preliminary data.</text>
</comment>
<keyword evidence="8" id="KW-0238">DNA-binding</keyword>
<keyword evidence="3" id="KW-0227">DNA damage</keyword>
<sequence length="139" mass="16527">MEQWQQFLWRRLFAKQFNDYQAIRTRFWQVLASNKYKQKLLPSSLTIFTVLQLPPAEFNFILQLSQYTDIQFLHYNPSQEYWADSVDPQWLKRFALKNPHAARLFDSRHPLLTSMGKQSRDIFAQLAELSGNDANLEGQ</sequence>
<keyword evidence="6" id="KW-0269">Exonuclease</keyword>
<organism evidence="10 11">
    <name type="scientific">Rhizobium hidalgonense</name>
    <dbReference type="NCBI Taxonomy" id="1538159"/>
    <lineage>
        <taxon>Bacteria</taxon>
        <taxon>Pseudomonadati</taxon>
        <taxon>Pseudomonadota</taxon>
        <taxon>Alphaproteobacteria</taxon>
        <taxon>Hyphomicrobiales</taxon>
        <taxon>Rhizobiaceae</taxon>
        <taxon>Rhizobium/Agrobacterium group</taxon>
        <taxon>Rhizobium</taxon>
    </lineage>
</organism>
<keyword evidence="5" id="KW-0347">Helicase</keyword>
<accession>A0AAJ2GYT3</accession>
<evidence type="ECO:0000256" key="4">
    <source>
        <dbReference type="ARBA" id="ARBA00022801"/>
    </source>
</evidence>
<dbReference type="Pfam" id="PF04257">
    <property type="entry name" value="Exonuc_V_gamma"/>
    <property type="match status" value="1"/>
</dbReference>
<evidence type="ECO:0000313" key="11">
    <source>
        <dbReference type="Proteomes" id="UP001268610"/>
    </source>
</evidence>
<evidence type="ECO:0000256" key="5">
    <source>
        <dbReference type="ARBA" id="ARBA00022806"/>
    </source>
</evidence>
<keyword evidence="2" id="KW-0547">Nucleotide-binding</keyword>
<dbReference type="EC" id="3.1.11.5" evidence="10"/>
<dbReference type="Gene3D" id="3.40.50.10930">
    <property type="match status" value="1"/>
</dbReference>
<keyword evidence="9" id="KW-0234">DNA repair</keyword>
<dbReference type="RefSeq" id="WP_310866465.1">
    <property type="nucleotide sequence ID" value="NZ_JAVLSF010000777.1"/>
</dbReference>
<feature type="non-terminal residue" evidence="10">
    <location>
        <position position="139"/>
    </location>
</feature>
<keyword evidence="1" id="KW-0540">Nuclease</keyword>
<dbReference type="AlphaFoldDB" id="A0AAJ2GYT3"/>
<evidence type="ECO:0000256" key="1">
    <source>
        <dbReference type="ARBA" id="ARBA00022722"/>
    </source>
</evidence>
<evidence type="ECO:0000256" key="6">
    <source>
        <dbReference type="ARBA" id="ARBA00022839"/>
    </source>
</evidence>
<dbReference type="GO" id="GO:0008854">
    <property type="term" value="F:exodeoxyribonuclease V activity"/>
    <property type="evidence" value="ECO:0007669"/>
    <property type="project" value="UniProtKB-EC"/>
</dbReference>
<evidence type="ECO:0000313" key="10">
    <source>
        <dbReference type="EMBL" id="MDR9778402.1"/>
    </source>
</evidence>
<evidence type="ECO:0000256" key="7">
    <source>
        <dbReference type="ARBA" id="ARBA00022840"/>
    </source>
</evidence>
<dbReference type="GO" id="GO:0005524">
    <property type="term" value="F:ATP binding"/>
    <property type="evidence" value="ECO:0007669"/>
    <property type="project" value="UniProtKB-KW"/>
</dbReference>
<feature type="non-terminal residue" evidence="10">
    <location>
        <position position="1"/>
    </location>
</feature>
<protein>
    <submittedName>
        <fullName evidence="10">Exodeoxyribonuclease V subunit gamma</fullName>
        <ecNumber evidence="10">3.1.11.5</ecNumber>
    </submittedName>
</protein>
<dbReference type="InterPro" id="IPR027417">
    <property type="entry name" value="P-loop_NTPase"/>
</dbReference>
<dbReference type="GO" id="GO:0004386">
    <property type="term" value="F:helicase activity"/>
    <property type="evidence" value="ECO:0007669"/>
    <property type="project" value="UniProtKB-KW"/>
</dbReference>
<dbReference type="SUPFAM" id="SSF52540">
    <property type="entry name" value="P-loop containing nucleoside triphosphate hydrolases"/>
    <property type="match status" value="1"/>
</dbReference>
<gene>
    <name evidence="10" type="ORF">RJJ65_38330</name>
</gene>
<dbReference type="EMBL" id="JAVLSF010000777">
    <property type="protein sequence ID" value="MDR9778402.1"/>
    <property type="molecule type" value="Genomic_DNA"/>
</dbReference>
<dbReference type="GO" id="GO:0003677">
    <property type="term" value="F:DNA binding"/>
    <property type="evidence" value="ECO:0007669"/>
    <property type="project" value="UniProtKB-KW"/>
</dbReference>
<evidence type="ECO:0000256" key="9">
    <source>
        <dbReference type="ARBA" id="ARBA00023204"/>
    </source>
</evidence>
<dbReference type="PANTHER" id="PTHR30591:SF1">
    <property type="entry name" value="RECBCD ENZYME SUBUNIT RECC"/>
    <property type="match status" value="1"/>
</dbReference>
<evidence type="ECO:0000256" key="8">
    <source>
        <dbReference type="ARBA" id="ARBA00023125"/>
    </source>
</evidence>
<keyword evidence="7" id="KW-0067">ATP-binding</keyword>
<name>A0AAJ2GYT3_9HYPH</name>
<evidence type="ECO:0000256" key="3">
    <source>
        <dbReference type="ARBA" id="ARBA00022763"/>
    </source>
</evidence>
<dbReference type="GO" id="GO:0006281">
    <property type="term" value="P:DNA repair"/>
    <property type="evidence" value="ECO:0007669"/>
    <property type="project" value="UniProtKB-KW"/>
</dbReference>
<dbReference type="PANTHER" id="PTHR30591">
    <property type="entry name" value="RECBCD ENZYME SUBUNIT RECC"/>
    <property type="match status" value="1"/>
</dbReference>
<proteinExistence type="predicted"/>
<reference evidence="10" key="1">
    <citation type="submission" date="2023-04" db="EMBL/GenBank/DDBJ databases">
        <title>Genomic characterization of faba bean (Vicia faba) microsymbionts in Mexican soils.</title>
        <authorList>
            <person name="Rivera Orduna F.N."/>
            <person name="Guevara-Luna J."/>
            <person name="Yan J."/>
            <person name="Arroyo-Herrera I."/>
            <person name="Li Y."/>
            <person name="Vasquez-Murrieta M.S."/>
            <person name="Wang E.T."/>
        </authorList>
    </citation>
    <scope>NUCLEOTIDE SEQUENCE</scope>
    <source>
        <strain evidence="10">CH26</strain>
    </source>
</reference>
<dbReference type="GO" id="GO:0006310">
    <property type="term" value="P:DNA recombination"/>
    <property type="evidence" value="ECO:0007669"/>
    <property type="project" value="TreeGrafter"/>
</dbReference>